<dbReference type="Pfam" id="PF01975">
    <property type="entry name" value="SurE"/>
    <property type="match status" value="1"/>
</dbReference>
<dbReference type="GeneID" id="59149605"/>
<reference evidence="5 6" key="1">
    <citation type="submission" date="2020-10" db="EMBL/GenBank/DDBJ databases">
        <title>Thermofilum lucidum 3507LT sp. nov. a novel member of Thermofilaceae family isolated from Chile hot spring, and proposal of description order Thermofilales.</title>
        <authorList>
            <person name="Zayulina K.S."/>
            <person name="Elcheninov A.G."/>
            <person name="Toshchakov S.V."/>
            <person name="Kublanov I.V."/>
        </authorList>
    </citation>
    <scope>NUCLEOTIDE SEQUENCE [LARGE SCALE GENOMIC DNA]</scope>
    <source>
        <strain evidence="5 6">3507LT</strain>
    </source>
</reference>
<evidence type="ECO:0000313" key="5">
    <source>
        <dbReference type="EMBL" id="QOJ78471.1"/>
    </source>
</evidence>
<organism evidence="5 6">
    <name type="scientific">Infirmifilum lucidum</name>
    <dbReference type="NCBI Taxonomy" id="2776706"/>
    <lineage>
        <taxon>Archaea</taxon>
        <taxon>Thermoproteota</taxon>
        <taxon>Thermoprotei</taxon>
        <taxon>Thermofilales</taxon>
        <taxon>Thermofilaceae</taxon>
        <taxon>Infirmifilum</taxon>
    </lineage>
</organism>
<dbReference type="GO" id="GO:0046872">
    <property type="term" value="F:metal ion binding"/>
    <property type="evidence" value="ECO:0007669"/>
    <property type="project" value="UniProtKB-KW"/>
</dbReference>
<dbReference type="InterPro" id="IPR036523">
    <property type="entry name" value="SurE-like_sf"/>
</dbReference>
<dbReference type="PANTHER" id="PTHR30457">
    <property type="entry name" value="5'-NUCLEOTIDASE SURE"/>
    <property type="match status" value="1"/>
</dbReference>
<dbReference type="InParanoid" id="A0A7L9FFT7"/>
<dbReference type="SUPFAM" id="SSF64167">
    <property type="entry name" value="SurE-like"/>
    <property type="match status" value="1"/>
</dbReference>
<dbReference type="InterPro" id="IPR030048">
    <property type="entry name" value="SurE"/>
</dbReference>
<comment type="similarity">
    <text evidence="1">Belongs to the SurE nucleotidase family.</text>
</comment>
<dbReference type="AlphaFoldDB" id="A0A7L9FFT7"/>
<dbReference type="Gene3D" id="3.40.1210.10">
    <property type="entry name" value="Survival protein SurE-like phosphatase/nucleotidase"/>
    <property type="match status" value="1"/>
</dbReference>
<dbReference type="EMBL" id="CP062310">
    <property type="protein sequence ID" value="QOJ78471.1"/>
    <property type="molecule type" value="Genomic_DNA"/>
</dbReference>
<dbReference type="RefSeq" id="WP_192818443.1">
    <property type="nucleotide sequence ID" value="NZ_CP062310.1"/>
</dbReference>
<evidence type="ECO:0000313" key="6">
    <source>
        <dbReference type="Proteomes" id="UP000594121"/>
    </source>
</evidence>
<keyword evidence="3" id="KW-0378">Hydrolase</keyword>
<gene>
    <name evidence="5" type="ORF">IG193_06875</name>
</gene>
<dbReference type="InterPro" id="IPR002828">
    <property type="entry name" value="SurE-like_Pase/nucleotidase"/>
</dbReference>
<keyword evidence="6" id="KW-1185">Reference proteome</keyword>
<dbReference type="KEGG" id="thel:IG193_06875"/>
<feature type="domain" description="Survival protein SurE-like phosphatase/nucleotidase" evidence="4">
    <location>
        <begin position="6"/>
        <end position="186"/>
    </location>
</feature>
<proteinExistence type="inferred from homology"/>
<sequence>MPLKLLIANDDGVSAGLKALADAASERGHDVFIATTSNHSSGASKSITFKARYTVTELFDRYEALVVDSTPATAVGVTLDAVRKDFDFIVSGVNSGPNLGLWDVLSSGTVGAVLEGVTRGLKGMAVSLVAREWFEYQGLSYSAYYTAARLAISILEALAGEKWEAHLLNLNVPSWALKGVRVTVLETTPQHEVYVCSGGFCDMSGWTLDSAYSCATPGSDVCAVKQGYAALTPIVYASTGSLDWLRKALEG</sequence>
<evidence type="ECO:0000256" key="2">
    <source>
        <dbReference type="ARBA" id="ARBA00022723"/>
    </source>
</evidence>
<dbReference type="PANTHER" id="PTHR30457:SF0">
    <property type="entry name" value="PHOSPHATASE, PUTATIVE (AFU_ORTHOLOGUE AFUA_4G01070)-RELATED"/>
    <property type="match status" value="1"/>
</dbReference>
<name>A0A7L9FFT7_9CREN</name>
<keyword evidence="2" id="KW-0479">Metal-binding</keyword>
<dbReference type="Proteomes" id="UP000594121">
    <property type="component" value="Chromosome"/>
</dbReference>
<dbReference type="GO" id="GO:0008252">
    <property type="term" value="F:nucleotidase activity"/>
    <property type="evidence" value="ECO:0007669"/>
    <property type="project" value="InterPro"/>
</dbReference>
<evidence type="ECO:0000256" key="3">
    <source>
        <dbReference type="ARBA" id="ARBA00022801"/>
    </source>
</evidence>
<evidence type="ECO:0000256" key="1">
    <source>
        <dbReference type="ARBA" id="ARBA00011062"/>
    </source>
</evidence>
<evidence type="ECO:0000259" key="4">
    <source>
        <dbReference type="Pfam" id="PF01975"/>
    </source>
</evidence>
<accession>A0A7L9FFT7</accession>
<protein>
    <recommendedName>
        <fullName evidence="4">Survival protein SurE-like phosphatase/nucleotidase domain-containing protein</fullName>
    </recommendedName>
</protein>